<protein>
    <submittedName>
        <fullName evidence="1">Uncharacterized protein</fullName>
    </submittedName>
</protein>
<gene>
    <name evidence="1" type="primary">HaOG212959</name>
    <name evidence="1" type="ORF">B5X24_HaOG212959</name>
</gene>
<dbReference type="Proteomes" id="UP000249218">
    <property type="component" value="Unassembled WGS sequence"/>
</dbReference>
<keyword evidence="2" id="KW-1185">Reference proteome</keyword>
<reference evidence="1 2" key="1">
    <citation type="journal article" date="2017" name="BMC Biol.">
        <title>Genomic innovations, transcriptional plasticity and gene loss underlying the evolution and divergence of two highly polyphagous and invasive Helicoverpa pest species.</title>
        <authorList>
            <person name="Pearce S.L."/>
            <person name="Clarke D.F."/>
            <person name="East P.D."/>
            <person name="Elfekih S."/>
            <person name="Gordon K.H."/>
            <person name="Jermiin L.S."/>
            <person name="McGaughran A."/>
            <person name="Oakeshott J.G."/>
            <person name="Papanikolaou A."/>
            <person name="Perera O.P."/>
            <person name="Rane R.V."/>
            <person name="Richards S."/>
            <person name="Tay W.T."/>
            <person name="Walsh T.K."/>
            <person name="Anderson A."/>
            <person name="Anderson C.J."/>
            <person name="Asgari S."/>
            <person name="Board P.G."/>
            <person name="Bretschneider A."/>
            <person name="Campbell P.M."/>
            <person name="Chertemps T."/>
            <person name="Christeller J.T."/>
            <person name="Coppin C.W."/>
            <person name="Downes S.J."/>
            <person name="Duan G."/>
            <person name="Farnsworth C.A."/>
            <person name="Good R.T."/>
            <person name="Han L.B."/>
            <person name="Han Y.C."/>
            <person name="Hatje K."/>
            <person name="Horne I."/>
            <person name="Huang Y.P."/>
            <person name="Hughes D.S."/>
            <person name="Jacquin-Joly E."/>
            <person name="James W."/>
            <person name="Jhangiani S."/>
            <person name="Kollmar M."/>
            <person name="Kuwar S.S."/>
            <person name="Li S."/>
            <person name="Liu N.Y."/>
            <person name="Maibeche M.T."/>
            <person name="Miller J.R."/>
            <person name="Montagne N."/>
            <person name="Perry T."/>
            <person name="Qu J."/>
            <person name="Song S.V."/>
            <person name="Sutton G.G."/>
            <person name="Vogel H."/>
            <person name="Walenz B.P."/>
            <person name="Xu W."/>
            <person name="Zhang H.J."/>
            <person name="Zou Z."/>
            <person name="Batterham P."/>
            <person name="Edwards O.R."/>
            <person name="Feyereisen R."/>
            <person name="Gibbs R.A."/>
            <person name="Heckel D.G."/>
            <person name="McGrath A."/>
            <person name="Robin C."/>
            <person name="Scherer S.E."/>
            <person name="Worley K.C."/>
            <person name="Wu Y.D."/>
        </authorList>
    </citation>
    <scope>NUCLEOTIDE SEQUENCE [LARGE SCALE GENOMIC DNA]</scope>
    <source>
        <strain evidence="1">Harm_GR_Male_#8</strain>
        <tissue evidence="1">Whole organism</tissue>
    </source>
</reference>
<evidence type="ECO:0000313" key="1">
    <source>
        <dbReference type="EMBL" id="PZC71584.1"/>
    </source>
</evidence>
<evidence type="ECO:0000313" key="2">
    <source>
        <dbReference type="Proteomes" id="UP000249218"/>
    </source>
</evidence>
<name>A0A2W1BCN0_HELAM</name>
<proteinExistence type="predicted"/>
<dbReference type="OrthoDB" id="7487983at2759"/>
<dbReference type="EMBL" id="KZ150291">
    <property type="protein sequence ID" value="PZC71584.1"/>
    <property type="molecule type" value="Genomic_DNA"/>
</dbReference>
<accession>A0A2W1BCN0</accession>
<organism evidence="1 2">
    <name type="scientific">Helicoverpa armigera</name>
    <name type="common">Cotton bollworm</name>
    <name type="synonym">Heliothis armigera</name>
    <dbReference type="NCBI Taxonomy" id="29058"/>
    <lineage>
        <taxon>Eukaryota</taxon>
        <taxon>Metazoa</taxon>
        <taxon>Ecdysozoa</taxon>
        <taxon>Arthropoda</taxon>
        <taxon>Hexapoda</taxon>
        <taxon>Insecta</taxon>
        <taxon>Pterygota</taxon>
        <taxon>Neoptera</taxon>
        <taxon>Endopterygota</taxon>
        <taxon>Lepidoptera</taxon>
        <taxon>Glossata</taxon>
        <taxon>Ditrysia</taxon>
        <taxon>Noctuoidea</taxon>
        <taxon>Noctuidae</taxon>
        <taxon>Heliothinae</taxon>
        <taxon>Helicoverpa</taxon>
    </lineage>
</organism>
<dbReference type="AlphaFoldDB" id="A0A2W1BCN0"/>
<sequence length="251" mass="28227">MFLIDPVVPTEEQPGVVPVEAYRTAKEMISLVQQDRTRYLSLWANGVAEVNEVTHATRAPVLWVNSIADFRGPPQVSEAVYSHIFDQELSIKKDAQIAKLINLSQSWSKLDLNSRRDVLNGVLDIVIEKYDPSSFTKDVKYALTDCTMKSFFDVGQDYVCMGISQALGILGVYYEGNAITLENMKSLLRGNALILYDRRANNVSLEEFENAGVPYIYVGKHEEGDFKVIRSSLSDTRTRVVWSNMGTIFAN</sequence>